<accession>A0A8H3U7N5</accession>
<dbReference type="GO" id="GO:1905786">
    <property type="term" value="P:positive regulation of anaphase-promoting complex-dependent catabolic process"/>
    <property type="evidence" value="ECO:0007669"/>
    <property type="project" value="TreeGrafter"/>
</dbReference>
<keyword evidence="2" id="KW-0677">Repeat</keyword>
<dbReference type="Proteomes" id="UP000490939">
    <property type="component" value="Unassembled WGS sequence"/>
</dbReference>
<feature type="region of interest" description="Disordered" evidence="4">
    <location>
        <begin position="1"/>
        <end position="103"/>
    </location>
</feature>
<dbReference type="SUPFAM" id="SSF50978">
    <property type="entry name" value="WD40 repeat-like"/>
    <property type="match status" value="1"/>
</dbReference>
<dbReference type="InterPro" id="IPR036322">
    <property type="entry name" value="WD40_repeat_dom_sf"/>
</dbReference>
<dbReference type="InterPro" id="IPR033010">
    <property type="entry name" value="Cdc20/Fizzy"/>
</dbReference>
<keyword evidence="8" id="KW-1185">Reference proteome</keyword>
<dbReference type="Gene3D" id="2.130.10.10">
    <property type="entry name" value="YVTN repeat-like/Quinoprotein amine dehydrogenase"/>
    <property type="match status" value="2"/>
</dbReference>
<evidence type="ECO:0000256" key="2">
    <source>
        <dbReference type="ARBA" id="ARBA00022737"/>
    </source>
</evidence>
<dbReference type="InterPro" id="IPR001680">
    <property type="entry name" value="WD40_rpt"/>
</dbReference>
<evidence type="ECO:0000313" key="7">
    <source>
        <dbReference type="Proteomes" id="UP000447873"/>
    </source>
</evidence>
<dbReference type="Proteomes" id="UP000447873">
    <property type="component" value="Unassembled WGS sequence"/>
</dbReference>
<dbReference type="PANTHER" id="PTHR19918:SF5">
    <property type="entry name" value="MEIOSIS-SPECIFIC APC_C ACTIVATOR PROTEIN AMA1"/>
    <property type="match status" value="1"/>
</dbReference>
<protein>
    <recommendedName>
        <fullName evidence="9">WD40 repeat-like protein</fullName>
    </recommendedName>
</protein>
<dbReference type="GO" id="GO:0010997">
    <property type="term" value="F:anaphase-promoting complex binding"/>
    <property type="evidence" value="ECO:0007669"/>
    <property type="project" value="InterPro"/>
</dbReference>
<dbReference type="PANTHER" id="PTHR19918">
    <property type="entry name" value="CELL DIVISION CYCLE 20 CDC20 FIZZY -RELATED"/>
    <property type="match status" value="1"/>
</dbReference>
<proteinExistence type="predicted"/>
<feature type="compositionally biased region" description="Basic and acidic residues" evidence="4">
    <location>
        <begin position="44"/>
        <end position="55"/>
    </location>
</feature>
<feature type="compositionally biased region" description="Polar residues" evidence="4">
    <location>
        <begin position="89"/>
        <end position="99"/>
    </location>
</feature>
<dbReference type="EMBL" id="WNWS01000677">
    <property type="protein sequence ID" value="KAE9964551.1"/>
    <property type="molecule type" value="Genomic_DNA"/>
</dbReference>
<dbReference type="GO" id="GO:0031145">
    <property type="term" value="P:anaphase-promoting complex-dependent catabolic process"/>
    <property type="evidence" value="ECO:0007669"/>
    <property type="project" value="TreeGrafter"/>
</dbReference>
<dbReference type="SMART" id="SM00320">
    <property type="entry name" value="WD40"/>
    <property type="match status" value="3"/>
</dbReference>
<sequence>MSGSPRRPNLVRLPTAPSTPDRFIPSRDSPGAQTPRESFLLSRPPDRLASNERFTRMRTTSPDPFSNALPSPPRTTRVSRPPVRPVGSLPTSPRTSVTSVAPRVASQGSVWQIGGPASLGDSVIGVSDGRGGMIARGTNAPLYTSTFLSRPDQAAELDVFERRLAVALDIDISSKTIQYATPPSTPIGSPQAKRGIFSPSGASTRVWQDSEWKQPGNTAGPKKVQKRKKAVPIIPFRYVNLQRGPPCLLTLLCTVLDAPSLRDDYYCSLLAYSDTAKCLAVGLGNHVYLWTEAVNNDLPDSLKTPYGSHVTSLAFSSNEGGKSILAIGRADGRIILWSPDETTWRFDSVQPSPVCCVAFRPQPVKRASKRDRYTEVYTDELLIGDEVGHVYIYSIEWPSQEQRDLFAWNGALTLIARIEAHTQQICGLSWSPDGKWFATGGNDNICHLFQSKKVLEYADTSNRQREPMKSFMFNHPGTCPSQQVINMTQEACKIPATLARHVWSLSAAVKAIAFCPWQRGLVAIGGGSNDRCVHFYHTISGACLATIDCSAQVTSLIWSNTRREIAVTFGFAQPEHPYRIAVFAWPSCKQVVGIPWYDEHRALYAIPYPGGPNTGEGKGEGGVWWNRTQEEGCIVVATSDCSIKFHEVWAEERKATTSRMGMLGGSDILESLHGIDKPGDVIR</sequence>
<evidence type="ECO:0000313" key="8">
    <source>
        <dbReference type="Proteomes" id="UP000490939"/>
    </source>
</evidence>
<evidence type="ECO:0008006" key="9">
    <source>
        <dbReference type="Google" id="ProtNLM"/>
    </source>
</evidence>
<comment type="caution">
    <text evidence="5">The sequence shown here is derived from an EMBL/GenBank/DDBJ whole genome shotgun (WGS) entry which is preliminary data.</text>
</comment>
<dbReference type="GO" id="GO:0005680">
    <property type="term" value="C:anaphase-promoting complex"/>
    <property type="evidence" value="ECO:0007669"/>
    <property type="project" value="TreeGrafter"/>
</dbReference>
<evidence type="ECO:0000256" key="1">
    <source>
        <dbReference type="ARBA" id="ARBA00022574"/>
    </source>
</evidence>
<dbReference type="AlphaFoldDB" id="A0A8H3U7N5"/>
<reference evidence="5 7" key="1">
    <citation type="submission" date="2018-12" db="EMBL/GenBank/DDBJ databases">
        <title>Venturia inaequalis Genome Resource.</title>
        <authorList>
            <person name="Lichtner F.J."/>
        </authorList>
    </citation>
    <scope>NUCLEOTIDE SEQUENCE [LARGE SCALE GENOMIC DNA]</scope>
    <source>
        <strain evidence="5 7">120213</strain>
        <strain evidence="6 8">DMI_063113</strain>
    </source>
</reference>
<evidence type="ECO:0000256" key="3">
    <source>
        <dbReference type="PROSITE-ProRule" id="PRU00221"/>
    </source>
</evidence>
<dbReference type="PROSITE" id="PS50082">
    <property type="entry name" value="WD_REPEATS_2"/>
    <property type="match status" value="1"/>
</dbReference>
<evidence type="ECO:0000313" key="5">
    <source>
        <dbReference type="EMBL" id="KAE9964551.1"/>
    </source>
</evidence>
<dbReference type="GO" id="GO:1990757">
    <property type="term" value="F:ubiquitin ligase activator activity"/>
    <property type="evidence" value="ECO:0007669"/>
    <property type="project" value="TreeGrafter"/>
</dbReference>
<name>A0A8H3U7N5_VENIN</name>
<evidence type="ECO:0000313" key="6">
    <source>
        <dbReference type="EMBL" id="KAE9991955.1"/>
    </source>
</evidence>
<feature type="repeat" description="WD" evidence="3">
    <location>
        <begin position="418"/>
        <end position="450"/>
    </location>
</feature>
<gene>
    <name evidence="6" type="ORF">EG327_010522</name>
    <name evidence="5" type="ORF">EG328_010359</name>
</gene>
<evidence type="ECO:0000256" key="4">
    <source>
        <dbReference type="SAM" id="MobiDB-lite"/>
    </source>
</evidence>
<organism evidence="5 7">
    <name type="scientific">Venturia inaequalis</name>
    <name type="common">Apple scab fungus</name>
    <dbReference type="NCBI Taxonomy" id="5025"/>
    <lineage>
        <taxon>Eukaryota</taxon>
        <taxon>Fungi</taxon>
        <taxon>Dikarya</taxon>
        <taxon>Ascomycota</taxon>
        <taxon>Pezizomycotina</taxon>
        <taxon>Dothideomycetes</taxon>
        <taxon>Pleosporomycetidae</taxon>
        <taxon>Venturiales</taxon>
        <taxon>Venturiaceae</taxon>
        <taxon>Venturia</taxon>
    </lineage>
</organism>
<keyword evidence="1 3" id="KW-0853">WD repeat</keyword>
<dbReference type="EMBL" id="WNWR01000076">
    <property type="protein sequence ID" value="KAE9991955.1"/>
    <property type="molecule type" value="Genomic_DNA"/>
</dbReference>
<dbReference type="InterPro" id="IPR015943">
    <property type="entry name" value="WD40/YVTN_repeat-like_dom_sf"/>
</dbReference>
<dbReference type="Pfam" id="PF00400">
    <property type="entry name" value="WD40"/>
    <property type="match status" value="1"/>
</dbReference>